<dbReference type="AlphaFoldDB" id="A0A6A4WHY2"/>
<feature type="compositionally biased region" description="Pro residues" evidence="2">
    <location>
        <begin position="246"/>
        <end position="269"/>
    </location>
</feature>
<comment type="caution">
    <text evidence="4">The sequence shown here is derived from an EMBL/GenBank/DDBJ whole genome shotgun (WGS) entry which is preliminary data.</text>
</comment>
<protein>
    <submittedName>
        <fullName evidence="4">Protein numb</fullName>
    </submittedName>
</protein>
<dbReference type="GO" id="GO:0005737">
    <property type="term" value="C:cytoplasm"/>
    <property type="evidence" value="ECO:0007669"/>
    <property type="project" value="TreeGrafter"/>
</dbReference>
<name>A0A6A4WHY2_AMPAM</name>
<dbReference type="EMBL" id="VIIS01001067">
    <property type="protein sequence ID" value="KAF0302372.1"/>
    <property type="molecule type" value="Genomic_DNA"/>
</dbReference>
<feature type="region of interest" description="Disordered" evidence="2">
    <location>
        <begin position="192"/>
        <end position="217"/>
    </location>
</feature>
<feature type="domain" description="NUMB" evidence="3">
    <location>
        <begin position="102"/>
        <end position="189"/>
    </location>
</feature>
<dbReference type="PANTHER" id="PTHR47368:SF2">
    <property type="entry name" value="PID DOMAIN-CONTAINING PROTEIN"/>
    <property type="match status" value="1"/>
</dbReference>
<gene>
    <name evidence="4" type="primary">numb_1</name>
    <name evidence="4" type="ORF">FJT64_025507</name>
</gene>
<accession>A0A6A4WHY2</accession>
<dbReference type="PANTHER" id="PTHR47368">
    <property type="entry name" value="NUMB"/>
    <property type="match status" value="1"/>
</dbReference>
<evidence type="ECO:0000313" key="4">
    <source>
        <dbReference type="EMBL" id="KAF0302372.1"/>
    </source>
</evidence>
<sequence length="292" mass="30947">MQSLSLEMGPLDMNWAINIHVGPDQLVTGERLSHAVGVAFGLCLERKQRRDSESSTPELYELAPGSDTGLGAFRRASITERLTDPQDCKPAEPVPLRSVTNPFAVERPHAPTTILERQGSLRIQGRHKQAEVSAFKRQHSLKLDDLPSTQQRVNEATSDEVAPIAEVPTSADHQEGNVTLLCRELAHGLSQLSGNQQRSGAATDATPRPDDWLNSLTNGPALAAAAAPHRTRPLTVSGLLTRSSPAPSPGQPPPAPAAAPWPAAAPAPAAPATNPFVGPAAATDAKPFELQM</sequence>
<evidence type="ECO:0000259" key="3">
    <source>
        <dbReference type="Pfam" id="PF06311"/>
    </source>
</evidence>
<evidence type="ECO:0000313" key="5">
    <source>
        <dbReference type="Proteomes" id="UP000440578"/>
    </source>
</evidence>
<dbReference type="Pfam" id="PF06311">
    <property type="entry name" value="NumbF"/>
    <property type="match status" value="1"/>
</dbReference>
<evidence type="ECO:0000256" key="1">
    <source>
        <dbReference type="ARBA" id="ARBA00022553"/>
    </source>
</evidence>
<feature type="region of interest" description="Disordered" evidence="2">
    <location>
        <begin position="238"/>
        <end position="292"/>
    </location>
</feature>
<evidence type="ECO:0000256" key="2">
    <source>
        <dbReference type="SAM" id="MobiDB-lite"/>
    </source>
</evidence>
<dbReference type="InterPro" id="IPR010449">
    <property type="entry name" value="Numb_domain"/>
</dbReference>
<dbReference type="Proteomes" id="UP000440578">
    <property type="component" value="Unassembled WGS sequence"/>
</dbReference>
<proteinExistence type="predicted"/>
<dbReference type="OrthoDB" id="10070446at2759"/>
<organism evidence="4 5">
    <name type="scientific">Amphibalanus amphitrite</name>
    <name type="common">Striped barnacle</name>
    <name type="synonym">Balanus amphitrite</name>
    <dbReference type="NCBI Taxonomy" id="1232801"/>
    <lineage>
        <taxon>Eukaryota</taxon>
        <taxon>Metazoa</taxon>
        <taxon>Ecdysozoa</taxon>
        <taxon>Arthropoda</taxon>
        <taxon>Crustacea</taxon>
        <taxon>Multicrustacea</taxon>
        <taxon>Cirripedia</taxon>
        <taxon>Thoracica</taxon>
        <taxon>Thoracicalcarea</taxon>
        <taxon>Balanomorpha</taxon>
        <taxon>Balanoidea</taxon>
        <taxon>Balanidae</taxon>
        <taxon>Amphibalaninae</taxon>
        <taxon>Amphibalanus</taxon>
    </lineage>
</organism>
<feature type="region of interest" description="Disordered" evidence="2">
    <location>
        <begin position="83"/>
        <end position="112"/>
    </location>
</feature>
<keyword evidence="5" id="KW-1185">Reference proteome</keyword>
<dbReference type="InterPro" id="IPR016698">
    <property type="entry name" value="Numb/numb-like"/>
</dbReference>
<reference evidence="4 5" key="1">
    <citation type="submission" date="2019-07" db="EMBL/GenBank/DDBJ databases">
        <title>Draft genome assembly of a fouling barnacle, Amphibalanus amphitrite (Darwin, 1854): The first reference genome for Thecostraca.</title>
        <authorList>
            <person name="Kim W."/>
        </authorList>
    </citation>
    <scope>NUCLEOTIDE SEQUENCE [LARGE SCALE GENOMIC DNA]</scope>
    <source>
        <strain evidence="4">SNU_AA5</strain>
        <tissue evidence="4">Soma without cirri and trophi</tissue>
    </source>
</reference>
<keyword evidence="1" id="KW-0597">Phosphoprotein</keyword>